<sequence>MICTVRFKRNLACFLVLYAGRCRCIAPICSLYGPIRTEHRLSSDSQHHNRKSNQKKSAPCEFAPVADATNHATTTNEQTASASLVPCLGHALDCPKPITFLLTMAAPHATAPVGDVNVNLAETRLLMPVILADPRAVSQRPVFPIPALPTSCAPFLTLVTWAESPYISPSAAISGHSLSCPLQALY</sequence>
<proteinExistence type="predicted"/>
<accession>A0A2N5TRR7</accession>
<organism evidence="2 3">
    <name type="scientific">Puccinia coronata f. sp. avenae</name>
    <dbReference type="NCBI Taxonomy" id="200324"/>
    <lineage>
        <taxon>Eukaryota</taxon>
        <taxon>Fungi</taxon>
        <taxon>Dikarya</taxon>
        <taxon>Basidiomycota</taxon>
        <taxon>Pucciniomycotina</taxon>
        <taxon>Pucciniomycetes</taxon>
        <taxon>Pucciniales</taxon>
        <taxon>Pucciniaceae</taxon>
        <taxon>Puccinia</taxon>
    </lineage>
</organism>
<evidence type="ECO:0008006" key="4">
    <source>
        <dbReference type="Google" id="ProtNLM"/>
    </source>
</evidence>
<comment type="caution">
    <text evidence="2">The sequence shown here is derived from an EMBL/GenBank/DDBJ whole genome shotgun (WGS) entry which is preliminary data.</text>
</comment>
<protein>
    <recommendedName>
        <fullName evidence="4">Secreted protein</fullName>
    </recommendedName>
</protein>
<dbReference type="AlphaFoldDB" id="A0A2N5TRR7"/>
<dbReference type="Proteomes" id="UP000235392">
    <property type="component" value="Unassembled WGS sequence"/>
</dbReference>
<feature type="signal peptide" evidence="1">
    <location>
        <begin position="1"/>
        <end position="24"/>
    </location>
</feature>
<gene>
    <name evidence="2" type="ORF">PCASD_24016</name>
</gene>
<evidence type="ECO:0000256" key="1">
    <source>
        <dbReference type="SAM" id="SignalP"/>
    </source>
</evidence>
<evidence type="ECO:0000313" key="2">
    <source>
        <dbReference type="EMBL" id="PLW28176.1"/>
    </source>
</evidence>
<reference evidence="2 3" key="1">
    <citation type="submission" date="2017-11" db="EMBL/GenBank/DDBJ databases">
        <title>De novo assembly and phasing of dikaryotic genomes from two isolates of Puccinia coronata f. sp. avenae, the causal agent of oat crown rust.</title>
        <authorList>
            <person name="Miller M.E."/>
            <person name="Zhang Y."/>
            <person name="Omidvar V."/>
            <person name="Sperschneider J."/>
            <person name="Schwessinger B."/>
            <person name="Raley C."/>
            <person name="Palmer J.M."/>
            <person name="Garnica D."/>
            <person name="Upadhyaya N."/>
            <person name="Rathjen J."/>
            <person name="Taylor J.M."/>
            <person name="Park R.F."/>
            <person name="Dodds P.N."/>
            <person name="Hirsch C.D."/>
            <person name="Kianian S.F."/>
            <person name="Figueroa M."/>
        </authorList>
    </citation>
    <scope>NUCLEOTIDE SEQUENCE [LARGE SCALE GENOMIC DNA]</scope>
    <source>
        <strain evidence="2">12SD80</strain>
    </source>
</reference>
<evidence type="ECO:0000313" key="3">
    <source>
        <dbReference type="Proteomes" id="UP000235392"/>
    </source>
</evidence>
<dbReference type="EMBL" id="PGCI01000375">
    <property type="protein sequence ID" value="PLW28176.1"/>
    <property type="molecule type" value="Genomic_DNA"/>
</dbReference>
<name>A0A2N5TRR7_9BASI</name>
<feature type="chain" id="PRO_5014846815" description="Secreted protein" evidence="1">
    <location>
        <begin position="25"/>
        <end position="186"/>
    </location>
</feature>
<keyword evidence="1" id="KW-0732">Signal</keyword>